<dbReference type="Proteomes" id="UP000244037">
    <property type="component" value="Unassembled WGS sequence"/>
</dbReference>
<protein>
    <submittedName>
        <fullName evidence="3">HNH endonuclease</fullName>
    </submittedName>
</protein>
<keyword evidence="3" id="KW-0378">Hydrolase</keyword>
<comment type="caution">
    <text evidence="3">The sequence shown here is derived from an EMBL/GenBank/DDBJ whole genome shotgun (WGS) entry which is preliminary data.</text>
</comment>
<reference evidence="3 4" key="1">
    <citation type="submission" date="2018-04" db="EMBL/GenBank/DDBJ databases">
        <title>Genomic Encyclopedia of Archaeal and Bacterial Type Strains, Phase II (KMG-II): from individual species to whole genera.</title>
        <authorList>
            <person name="Goeker M."/>
        </authorList>
    </citation>
    <scope>NUCLEOTIDE SEQUENCE [LARGE SCALE GENOMIC DNA]</scope>
    <source>
        <strain evidence="3 4">DSM 19783</strain>
    </source>
</reference>
<feature type="domain" description="HNH nuclease" evidence="2">
    <location>
        <begin position="22"/>
        <end position="76"/>
    </location>
</feature>
<keyword evidence="3" id="KW-0540">Nuclease</keyword>
<proteinExistence type="predicted"/>
<dbReference type="InterPro" id="IPR003615">
    <property type="entry name" value="HNH_nuc"/>
</dbReference>
<gene>
    <name evidence="3" type="ORF">C8N38_12048</name>
</gene>
<evidence type="ECO:0000256" key="1">
    <source>
        <dbReference type="SAM" id="MobiDB-lite"/>
    </source>
</evidence>
<keyword evidence="4" id="KW-1185">Reference proteome</keyword>
<dbReference type="PANTHER" id="PTHR33877:SF2">
    <property type="entry name" value="OS07G0170200 PROTEIN"/>
    <property type="match status" value="1"/>
</dbReference>
<dbReference type="InterPro" id="IPR052892">
    <property type="entry name" value="NA-targeting_endonuclease"/>
</dbReference>
<feature type="region of interest" description="Disordered" evidence="1">
    <location>
        <begin position="84"/>
        <end position="105"/>
    </location>
</feature>
<dbReference type="GO" id="GO:0003676">
    <property type="term" value="F:nucleic acid binding"/>
    <property type="evidence" value="ECO:0007669"/>
    <property type="project" value="InterPro"/>
</dbReference>
<dbReference type="GO" id="GO:0008270">
    <property type="term" value="F:zinc ion binding"/>
    <property type="evidence" value="ECO:0007669"/>
    <property type="project" value="InterPro"/>
</dbReference>
<dbReference type="EMBL" id="QAYC01000020">
    <property type="protein sequence ID" value="PTW43908.1"/>
    <property type="molecule type" value="Genomic_DNA"/>
</dbReference>
<dbReference type="InterPro" id="IPR002711">
    <property type="entry name" value="HNH"/>
</dbReference>
<dbReference type="GO" id="GO:0004519">
    <property type="term" value="F:endonuclease activity"/>
    <property type="evidence" value="ECO:0007669"/>
    <property type="project" value="UniProtKB-KW"/>
</dbReference>
<accession>A0A8E3AQ31</accession>
<organism evidence="3 4">
    <name type="scientific">Rhodovulum kholense</name>
    <dbReference type="NCBI Taxonomy" id="453584"/>
    <lineage>
        <taxon>Bacteria</taxon>
        <taxon>Pseudomonadati</taxon>
        <taxon>Pseudomonadota</taxon>
        <taxon>Alphaproteobacteria</taxon>
        <taxon>Rhodobacterales</taxon>
        <taxon>Paracoccaceae</taxon>
        <taxon>Rhodovulum</taxon>
    </lineage>
</organism>
<dbReference type="OrthoDB" id="5292295at2"/>
<dbReference type="Pfam" id="PF01844">
    <property type="entry name" value="HNH"/>
    <property type="match status" value="1"/>
</dbReference>
<dbReference type="PANTHER" id="PTHR33877">
    <property type="entry name" value="SLL1193 PROTEIN"/>
    <property type="match status" value="1"/>
</dbReference>
<evidence type="ECO:0000313" key="4">
    <source>
        <dbReference type="Proteomes" id="UP000244037"/>
    </source>
</evidence>
<dbReference type="AlphaFoldDB" id="A0A8E3AQ31"/>
<sequence>MAGQWRDRRSAAERGYGRGWKALRKSVMQRDRWLCQPCMRTGRVTPATECDHVTPKAQGGTDDEGNLQAICADCHKAKTEREAAEAQGRRLRPSFGEDGWPTWPE</sequence>
<dbReference type="CDD" id="cd00085">
    <property type="entry name" value="HNHc"/>
    <property type="match status" value="1"/>
</dbReference>
<evidence type="ECO:0000259" key="2">
    <source>
        <dbReference type="SMART" id="SM00507"/>
    </source>
</evidence>
<dbReference type="Gene3D" id="1.10.30.50">
    <property type="match status" value="1"/>
</dbReference>
<dbReference type="SMART" id="SM00507">
    <property type="entry name" value="HNHc"/>
    <property type="match status" value="1"/>
</dbReference>
<name>A0A8E3AQ31_9RHOB</name>
<evidence type="ECO:0000313" key="3">
    <source>
        <dbReference type="EMBL" id="PTW43908.1"/>
    </source>
</evidence>
<keyword evidence="3" id="KW-0255">Endonuclease</keyword>